<name>A0A4R7T103_9ACTN</name>
<proteinExistence type="predicted"/>
<accession>A0A4R7T103</accession>
<evidence type="ECO:0000256" key="1">
    <source>
        <dbReference type="SAM" id="MobiDB-lite"/>
    </source>
</evidence>
<keyword evidence="3" id="KW-1185">Reference proteome</keyword>
<evidence type="ECO:0000313" key="3">
    <source>
        <dbReference type="Proteomes" id="UP000295151"/>
    </source>
</evidence>
<evidence type="ECO:0000313" key="2">
    <source>
        <dbReference type="EMBL" id="TDU84548.1"/>
    </source>
</evidence>
<dbReference type="AlphaFoldDB" id="A0A4R7T103"/>
<feature type="compositionally biased region" description="Basic residues" evidence="1">
    <location>
        <begin position="49"/>
        <end position="60"/>
    </location>
</feature>
<reference evidence="2 3" key="1">
    <citation type="submission" date="2019-03" db="EMBL/GenBank/DDBJ databases">
        <title>Genomic Encyclopedia of Type Strains, Phase III (KMG-III): the genomes of soil and plant-associated and newly described type strains.</title>
        <authorList>
            <person name="Whitman W."/>
        </authorList>
    </citation>
    <scope>NUCLEOTIDE SEQUENCE [LARGE SCALE GENOMIC DNA]</scope>
    <source>
        <strain evidence="2 3">VKM Ac-2575</strain>
    </source>
</reference>
<dbReference type="Proteomes" id="UP000295151">
    <property type="component" value="Unassembled WGS sequence"/>
</dbReference>
<comment type="caution">
    <text evidence="2">The sequence shown here is derived from an EMBL/GenBank/DDBJ whole genome shotgun (WGS) entry which is preliminary data.</text>
</comment>
<feature type="compositionally biased region" description="Low complexity" evidence="1">
    <location>
        <begin position="1"/>
        <end position="17"/>
    </location>
</feature>
<protein>
    <submittedName>
        <fullName evidence="2">Uncharacterized protein</fullName>
    </submittedName>
</protein>
<dbReference type="RefSeq" id="WP_133984422.1">
    <property type="nucleotide sequence ID" value="NZ_SOCE01000002.1"/>
</dbReference>
<feature type="region of interest" description="Disordered" evidence="1">
    <location>
        <begin position="1"/>
        <end position="22"/>
    </location>
</feature>
<sequence length="60" mass="7074">MTTPRRTATTIRPQATADQYIRQQDTCTPWGLHYNAYQDTYRPTQPRPSTRRTPRKHITA</sequence>
<dbReference type="EMBL" id="SOCE01000002">
    <property type="protein sequence ID" value="TDU84548.1"/>
    <property type="molecule type" value="Genomic_DNA"/>
</dbReference>
<organism evidence="2 3">
    <name type="scientific">Kribbella voronezhensis</name>
    <dbReference type="NCBI Taxonomy" id="2512212"/>
    <lineage>
        <taxon>Bacteria</taxon>
        <taxon>Bacillati</taxon>
        <taxon>Actinomycetota</taxon>
        <taxon>Actinomycetes</taxon>
        <taxon>Propionibacteriales</taxon>
        <taxon>Kribbellaceae</taxon>
        <taxon>Kribbella</taxon>
    </lineage>
</organism>
<gene>
    <name evidence="2" type="ORF">EV138_7027</name>
</gene>
<feature type="region of interest" description="Disordered" evidence="1">
    <location>
        <begin position="37"/>
        <end position="60"/>
    </location>
</feature>